<dbReference type="InterPro" id="IPR013538">
    <property type="entry name" value="ASHA1/2-like_C"/>
</dbReference>
<protein>
    <submittedName>
        <fullName evidence="3">Uncharacterized conserved protein YndB, AHSA1/START domain</fullName>
    </submittedName>
</protein>
<evidence type="ECO:0000313" key="3">
    <source>
        <dbReference type="EMBL" id="SMG05772.1"/>
    </source>
</evidence>
<feature type="domain" description="Activator of Hsp90 ATPase homologue 1/2-like C-terminal" evidence="2">
    <location>
        <begin position="12"/>
        <end position="134"/>
    </location>
</feature>
<evidence type="ECO:0000256" key="1">
    <source>
        <dbReference type="ARBA" id="ARBA00006817"/>
    </source>
</evidence>
<dbReference type="EMBL" id="FXAU01000001">
    <property type="protein sequence ID" value="SMG05772.1"/>
    <property type="molecule type" value="Genomic_DNA"/>
</dbReference>
<dbReference type="CDD" id="cd08897">
    <property type="entry name" value="SRPBCC_CalC_Aha1-like_4"/>
    <property type="match status" value="1"/>
</dbReference>
<dbReference type="OrthoDB" id="384974at2"/>
<dbReference type="STRING" id="561061.SAMN05660862_0073"/>
<name>A0A1X7HUV1_9SPHI</name>
<dbReference type="Proteomes" id="UP000192980">
    <property type="component" value="Unassembled WGS sequence"/>
</dbReference>
<dbReference type="AlphaFoldDB" id="A0A1X7HUV1"/>
<dbReference type="Pfam" id="PF08327">
    <property type="entry name" value="AHSA1"/>
    <property type="match status" value="1"/>
</dbReference>
<evidence type="ECO:0000259" key="2">
    <source>
        <dbReference type="Pfam" id="PF08327"/>
    </source>
</evidence>
<keyword evidence="4" id="KW-1185">Reference proteome</keyword>
<dbReference type="InterPro" id="IPR023393">
    <property type="entry name" value="START-like_dom_sf"/>
</dbReference>
<organism evidence="3 4">
    <name type="scientific">Sphingobacterium psychroaquaticum</name>
    <dbReference type="NCBI Taxonomy" id="561061"/>
    <lineage>
        <taxon>Bacteria</taxon>
        <taxon>Pseudomonadati</taxon>
        <taxon>Bacteroidota</taxon>
        <taxon>Sphingobacteriia</taxon>
        <taxon>Sphingobacteriales</taxon>
        <taxon>Sphingobacteriaceae</taxon>
        <taxon>Sphingobacterium</taxon>
    </lineage>
</organism>
<sequence>MEQIKITSVIHVRVETVWNAYTSAEDVQQWNHASDDWHCTAATNDLRIGGKFNYRMEAKDGRFGFDFEGEYTKLEPFRKIAYKMGDGRHAEINFLAQDDHTDIVVLFDPEQTNPIEMQRDGWQAILNNFKAYVERIYGNN</sequence>
<proteinExistence type="inferred from homology"/>
<dbReference type="RefSeq" id="WP_085471061.1">
    <property type="nucleotide sequence ID" value="NZ_FXAU01000001.1"/>
</dbReference>
<reference evidence="3 4" key="1">
    <citation type="submission" date="2017-04" db="EMBL/GenBank/DDBJ databases">
        <authorList>
            <person name="Afonso C.L."/>
            <person name="Miller P.J."/>
            <person name="Scott M.A."/>
            <person name="Spackman E."/>
            <person name="Goraichik I."/>
            <person name="Dimitrov K.M."/>
            <person name="Suarez D.L."/>
            <person name="Swayne D.E."/>
        </authorList>
    </citation>
    <scope>NUCLEOTIDE SEQUENCE [LARGE SCALE GENOMIC DNA]</scope>
    <source>
        <strain evidence="3 4">DSM 22418</strain>
    </source>
</reference>
<dbReference type="SUPFAM" id="SSF55961">
    <property type="entry name" value="Bet v1-like"/>
    <property type="match status" value="1"/>
</dbReference>
<gene>
    <name evidence="3" type="ORF">SAMN05660862_0073</name>
</gene>
<evidence type="ECO:0000313" key="4">
    <source>
        <dbReference type="Proteomes" id="UP000192980"/>
    </source>
</evidence>
<dbReference type="Gene3D" id="3.30.530.20">
    <property type="match status" value="1"/>
</dbReference>
<comment type="similarity">
    <text evidence="1">Belongs to the AHA1 family.</text>
</comment>
<accession>A0A1X7HUV1</accession>